<protein>
    <submittedName>
        <fullName evidence="2">Uncharacterized protein</fullName>
    </submittedName>
</protein>
<evidence type="ECO:0000313" key="2">
    <source>
        <dbReference type="EMBL" id="MBL0427739.1"/>
    </source>
</evidence>
<feature type="transmembrane region" description="Helical" evidence="1">
    <location>
        <begin position="20"/>
        <end position="49"/>
    </location>
</feature>
<reference evidence="2 3" key="1">
    <citation type="journal article" date="2017" name="Int. J. Syst. Evol. Microbiol.">
        <title>Ramlibacter alkalitolerans sp. nov., alkali-tolerant bacterium isolated from soil of ginseng.</title>
        <authorList>
            <person name="Lee D.H."/>
            <person name="Cha C.J."/>
        </authorList>
    </citation>
    <scope>NUCLEOTIDE SEQUENCE [LARGE SCALE GENOMIC DNA]</scope>
    <source>
        <strain evidence="2 3">KACC 19305</strain>
    </source>
</reference>
<evidence type="ECO:0000313" key="3">
    <source>
        <dbReference type="Proteomes" id="UP000622707"/>
    </source>
</evidence>
<gene>
    <name evidence="2" type="ORF">JI746_21715</name>
</gene>
<name>A0ABS1JU28_9BURK</name>
<dbReference type="Proteomes" id="UP000622707">
    <property type="component" value="Unassembled WGS sequence"/>
</dbReference>
<comment type="caution">
    <text evidence="2">The sequence shown here is derived from an EMBL/GenBank/DDBJ whole genome shotgun (WGS) entry which is preliminary data.</text>
</comment>
<keyword evidence="1" id="KW-0812">Transmembrane</keyword>
<evidence type="ECO:0000256" key="1">
    <source>
        <dbReference type="SAM" id="Phobius"/>
    </source>
</evidence>
<keyword evidence="3" id="KW-1185">Reference proteome</keyword>
<keyword evidence="1" id="KW-1133">Transmembrane helix</keyword>
<feature type="transmembrane region" description="Helical" evidence="1">
    <location>
        <begin position="69"/>
        <end position="91"/>
    </location>
</feature>
<dbReference type="EMBL" id="JAEQND010000013">
    <property type="protein sequence ID" value="MBL0427739.1"/>
    <property type="molecule type" value="Genomic_DNA"/>
</dbReference>
<proteinExistence type="predicted"/>
<organism evidence="2 3">
    <name type="scientific">Ramlibacter alkalitolerans</name>
    <dbReference type="NCBI Taxonomy" id="2039631"/>
    <lineage>
        <taxon>Bacteria</taxon>
        <taxon>Pseudomonadati</taxon>
        <taxon>Pseudomonadota</taxon>
        <taxon>Betaproteobacteria</taxon>
        <taxon>Burkholderiales</taxon>
        <taxon>Comamonadaceae</taxon>
        <taxon>Ramlibacter</taxon>
    </lineage>
</organism>
<sequence length="104" mass="10722">MNTPAKPTKASRWADVAGELVFGLDMLITTGCGAALLVGLAMVTGVFGADAAVEGKALVARLLGSWMTGSYAVSGVLALVLIAGLWCWSAARKRRKALRAKTAT</sequence>
<dbReference type="RefSeq" id="WP_201692373.1">
    <property type="nucleotide sequence ID" value="NZ_JAEQND010000013.1"/>
</dbReference>
<keyword evidence="1" id="KW-0472">Membrane</keyword>
<accession>A0ABS1JU28</accession>